<evidence type="ECO:0000313" key="2">
    <source>
        <dbReference type="EMBL" id="SEF97364.1"/>
    </source>
</evidence>
<proteinExistence type="predicted"/>
<dbReference type="GO" id="GO:0008171">
    <property type="term" value="F:O-methyltransferase activity"/>
    <property type="evidence" value="ECO:0007669"/>
    <property type="project" value="TreeGrafter"/>
</dbReference>
<dbReference type="EMBL" id="FNUZ01000002">
    <property type="protein sequence ID" value="SEF97364.1"/>
    <property type="molecule type" value="Genomic_DNA"/>
</dbReference>
<keyword evidence="2" id="KW-0808">Transferase</keyword>
<gene>
    <name evidence="2" type="ORF">SAMN04488045_1390</name>
</gene>
<name>A0A1H5WD32_9RHOB</name>
<dbReference type="InterPro" id="IPR029063">
    <property type="entry name" value="SAM-dependent_MTases_sf"/>
</dbReference>
<dbReference type="GO" id="GO:0032259">
    <property type="term" value="P:methylation"/>
    <property type="evidence" value="ECO:0007669"/>
    <property type="project" value="UniProtKB-KW"/>
</dbReference>
<dbReference type="PANTHER" id="PTHR36973:SF4">
    <property type="entry name" value="NODULATION PROTEIN"/>
    <property type="match status" value="1"/>
</dbReference>
<dbReference type="NCBIfam" id="TIGR01444">
    <property type="entry name" value="fkbM_fam"/>
    <property type="match status" value="1"/>
</dbReference>
<accession>A0A1H5WD32</accession>
<dbReference type="PANTHER" id="PTHR36973">
    <property type="entry name" value="SLL1456 PROTEIN-RELATED"/>
    <property type="match status" value="1"/>
</dbReference>
<keyword evidence="3" id="KW-1185">Reference proteome</keyword>
<dbReference type="InterPro" id="IPR006342">
    <property type="entry name" value="FkbM_mtfrase"/>
</dbReference>
<reference evidence="2 3" key="1">
    <citation type="submission" date="2016-10" db="EMBL/GenBank/DDBJ databases">
        <authorList>
            <person name="de Groot N.N."/>
        </authorList>
    </citation>
    <scope>NUCLEOTIDE SEQUENCE [LARGE SCALE GENOMIC DNA]</scope>
    <source>
        <strain evidence="2 3">DSM 26915</strain>
    </source>
</reference>
<dbReference type="Proteomes" id="UP000236752">
    <property type="component" value="Unassembled WGS sequence"/>
</dbReference>
<evidence type="ECO:0000259" key="1">
    <source>
        <dbReference type="Pfam" id="PF05050"/>
    </source>
</evidence>
<feature type="domain" description="Methyltransferase FkbM" evidence="1">
    <location>
        <begin position="29"/>
        <end position="194"/>
    </location>
</feature>
<dbReference type="AlphaFoldDB" id="A0A1H5WD32"/>
<sequence length="295" mass="33963">MARQPRKTRRRLAYLSKILDTERKTEIVDVGSNPMNTPDYLQMVNTGIARVTGFEPQPSAYEKLKEQETENERHLPYAIGDGKDSVLNVCHSPGLTSLLEPDPASFAYLNRWSRARRVLETFPMSTHRLDDLDEIEHMDLLKIDIQGGELTVFKHGKKKLKNALAVMTEVGFMPLYKDQPLLDEQMAELRKQGFMLHKFVFAKQLALWSGFELPLSREESSSQLVDGDAIFIKDLRDPDQWETEDLKHLALLADGCFFSHDLTVRCLAILMKRDVIRRRHIATYIDHLKETQPAE</sequence>
<evidence type="ECO:0000313" key="3">
    <source>
        <dbReference type="Proteomes" id="UP000236752"/>
    </source>
</evidence>
<dbReference type="OrthoDB" id="292760at2"/>
<dbReference type="InterPro" id="IPR053188">
    <property type="entry name" value="FkbM_Methyltransferase"/>
</dbReference>
<organism evidence="2 3">
    <name type="scientific">Thalassococcus halodurans</name>
    <dbReference type="NCBI Taxonomy" id="373675"/>
    <lineage>
        <taxon>Bacteria</taxon>
        <taxon>Pseudomonadati</taxon>
        <taxon>Pseudomonadota</taxon>
        <taxon>Alphaproteobacteria</taxon>
        <taxon>Rhodobacterales</taxon>
        <taxon>Roseobacteraceae</taxon>
        <taxon>Thalassococcus</taxon>
    </lineage>
</organism>
<protein>
    <submittedName>
        <fullName evidence="2">Methyltransferase, FkbM family</fullName>
    </submittedName>
</protein>
<keyword evidence="2" id="KW-0489">Methyltransferase</keyword>
<dbReference type="RefSeq" id="WP_103909738.1">
    <property type="nucleotide sequence ID" value="NZ_FNUZ01000002.1"/>
</dbReference>
<dbReference type="Pfam" id="PF05050">
    <property type="entry name" value="Methyltransf_21"/>
    <property type="match status" value="1"/>
</dbReference>
<dbReference type="SUPFAM" id="SSF53335">
    <property type="entry name" value="S-adenosyl-L-methionine-dependent methyltransferases"/>
    <property type="match status" value="1"/>
</dbReference>
<dbReference type="Gene3D" id="3.40.50.150">
    <property type="entry name" value="Vaccinia Virus protein VP39"/>
    <property type="match status" value="1"/>
</dbReference>